<evidence type="ECO:0000313" key="2">
    <source>
        <dbReference type="EMBL" id="SCM82354.1"/>
    </source>
</evidence>
<dbReference type="EMBL" id="FMJE01000005">
    <property type="protein sequence ID" value="SCM82354.1"/>
    <property type="molecule type" value="Genomic_DNA"/>
</dbReference>
<dbReference type="RefSeq" id="WP_288185033.1">
    <property type="nucleotide sequence ID" value="NZ_LT608335.1"/>
</dbReference>
<evidence type="ECO:0000256" key="1">
    <source>
        <dbReference type="SAM" id="Coils"/>
    </source>
</evidence>
<accession>A0A212LXM7</accession>
<gene>
    <name evidence="2" type="ORF">KL86SPO_50125</name>
</gene>
<proteinExistence type="predicted"/>
<organism evidence="2">
    <name type="scientific">uncultured Sporomusa sp</name>
    <dbReference type="NCBI Taxonomy" id="307249"/>
    <lineage>
        <taxon>Bacteria</taxon>
        <taxon>Bacillati</taxon>
        <taxon>Bacillota</taxon>
        <taxon>Negativicutes</taxon>
        <taxon>Selenomonadales</taxon>
        <taxon>Sporomusaceae</taxon>
        <taxon>Sporomusa</taxon>
        <taxon>environmental samples</taxon>
    </lineage>
</organism>
<sequence length="58" mass="7129">MYKSREYKQKEIELSDKIRELSEEFDQLCKEKRDTTEVLQRLGIALEEFLLFRRNFKG</sequence>
<keyword evidence="1" id="KW-0175">Coiled coil</keyword>
<protein>
    <submittedName>
        <fullName evidence="2">Uncharacterized protein</fullName>
    </submittedName>
</protein>
<feature type="coiled-coil region" evidence="1">
    <location>
        <begin position="4"/>
        <end position="38"/>
    </location>
</feature>
<name>A0A212LXM7_9FIRM</name>
<reference evidence="2" key="1">
    <citation type="submission" date="2016-08" db="EMBL/GenBank/DDBJ databases">
        <authorList>
            <person name="Seilhamer J.J."/>
        </authorList>
    </citation>
    <scope>NUCLEOTIDE SEQUENCE</scope>
    <source>
        <strain evidence="2">86</strain>
    </source>
</reference>
<dbReference type="AlphaFoldDB" id="A0A212LXM7"/>